<protein>
    <submittedName>
        <fullName evidence="2">GL26806</fullName>
    </submittedName>
</protein>
<evidence type="ECO:0000313" key="2">
    <source>
        <dbReference type="EMBL" id="EDW30507.1"/>
    </source>
</evidence>
<feature type="region of interest" description="Disordered" evidence="1">
    <location>
        <begin position="88"/>
        <end position="154"/>
    </location>
</feature>
<organism evidence="3">
    <name type="scientific">Drosophila persimilis</name>
    <name type="common">Fruit fly</name>
    <dbReference type="NCBI Taxonomy" id="7234"/>
    <lineage>
        <taxon>Eukaryota</taxon>
        <taxon>Metazoa</taxon>
        <taxon>Ecdysozoa</taxon>
        <taxon>Arthropoda</taxon>
        <taxon>Hexapoda</taxon>
        <taxon>Insecta</taxon>
        <taxon>Pterygota</taxon>
        <taxon>Neoptera</taxon>
        <taxon>Endopterygota</taxon>
        <taxon>Diptera</taxon>
        <taxon>Brachycera</taxon>
        <taxon>Muscomorpha</taxon>
        <taxon>Ephydroidea</taxon>
        <taxon>Drosophilidae</taxon>
        <taxon>Drosophila</taxon>
        <taxon>Sophophora</taxon>
    </lineage>
</organism>
<dbReference type="OMA" id="PTMWQKI"/>
<reference evidence="2 3" key="1">
    <citation type="journal article" date="2007" name="Nature">
        <title>Evolution of genes and genomes on the Drosophila phylogeny.</title>
        <authorList>
            <consortium name="Drosophila 12 Genomes Consortium"/>
            <person name="Clark A.G."/>
            <person name="Eisen M.B."/>
            <person name="Smith D.R."/>
            <person name="Bergman C.M."/>
            <person name="Oliver B."/>
            <person name="Markow T.A."/>
            <person name="Kaufman T.C."/>
            <person name="Kellis M."/>
            <person name="Gelbart W."/>
            <person name="Iyer V.N."/>
            <person name="Pollard D.A."/>
            <person name="Sackton T.B."/>
            <person name="Larracuente A.M."/>
            <person name="Singh N.D."/>
            <person name="Abad J.P."/>
            <person name="Abt D.N."/>
            <person name="Adryan B."/>
            <person name="Aguade M."/>
            <person name="Akashi H."/>
            <person name="Anderson W.W."/>
            <person name="Aquadro C.F."/>
            <person name="Ardell D.H."/>
            <person name="Arguello R."/>
            <person name="Artieri C.G."/>
            <person name="Barbash D.A."/>
            <person name="Barker D."/>
            <person name="Barsanti P."/>
            <person name="Batterham P."/>
            <person name="Batzoglou S."/>
            <person name="Begun D."/>
            <person name="Bhutkar A."/>
            <person name="Blanco E."/>
            <person name="Bosak S.A."/>
            <person name="Bradley R.K."/>
            <person name="Brand A.D."/>
            <person name="Brent M.R."/>
            <person name="Brooks A.N."/>
            <person name="Brown R.H."/>
            <person name="Butlin R.K."/>
            <person name="Caggese C."/>
            <person name="Calvi B.R."/>
            <person name="Bernardo de Carvalho A."/>
            <person name="Caspi A."/>
            <person name="Castrezana S."/>
            <person name="Celniker S.E."/>
            <person name="Chang J.L."/>
            <person name="Chapple C."/>
            <person name="Chatterji S."/>
            <person name="Chinwalla A."/>
            <person name="Civetta A."/>
            <person name="Clifton S.W."/>
            <person name="Comeron J.M."/>
            <person name="Costello J.C."/>
            <person name="Coyne J.A."/>
            <person name="Daub J."/>
            <person name="David R.G."/>
            <person name="Delcher A.L."/>
            <person name="Delehaunty K."/>
            <person name="Do C.B."/>
            <person name="Ebling H."/>
            <person name="Edwards K."/>
            <person name="Eickbush T."/>
            <person name="Evans J.D."/>
            <person name="Filipski A."/>
            <person name="Findeiss S."/>
            <person name="Freyhult E."/>
            <person name="Fulton L."/>
            <person name="Fulton R."/>
            <person name="Garcia A.C."/>
            <person name="Gardiner A."/>
            <person name="Garfield D.A."/>
            <person name="Garvin B.E."/>
            <person name="Gibson G."/>
            <person name="Gilbert D."/>
            <person name="Gnerre S."/>
            <person name="Godfrey J."/>
            <person name="Good R."/>
            <person name="Gotea V."/>
            <person name="Gravely B."/>
            <person name="Greenberg A.J."/>
            <person name="Griffiths-Jones S."/>
            <person name="Gross S."/>
            <person name="Guigo R."/>
            <person name="Gustafson E.A."/>
            <person name="Haerty W."/>
            <person name="Hahn M.W."/>
            <person name="Halligan D.L."/>
            <person name="Halpern A.L."/>
            <person name="Halter G.M."/>
            <person name="Han M.V."/>
            <person name="Heger A."/>
            <person name="Hillier L."/>
            <person name="Hinrichs A.S."/>
            <person name="Holmes I."/>
            <person name="Hoskins R.A."/>
            <person name="Hubisz M.J."/>
            <person name="Hultmark D."/>
            <person name="Huntley M.A."/>
            <person name="Jaffe D.B."/>
            <person name="Jagadeeshan S."/>
            <person name="Jeck W.R."/>
            <person name="Johnson J."/>
            <person name="Jones C.D."/>
            <person name="Jordan W.C."/>
            <person name="Karpen G.H."/>
            <person name="Kataoka E."/>
            <person name="Keightley P.D."/>
            <person name="Kheradpour P."/>
            <person name="Kirkness E.F."/>
            <person name="Koerich L.B."/>
            <person name="Kristiansen K."/>
            <person name="Kudrna D."/>
            <person name="Kulathinal R.J."/>
            <person name="Kumar S."/>
            <person name="Kwok R."/>
            <person name="Lander E."/>
            <person name="Langley C.H."/>
            <person name="Lapoint R."/>
            <person name="Lazzaro B.P."/>
            <person name="Lee S.J."/>
            <person name="Levesque L."/>
            <person name="Li R."/>
            <person name="Lin C.F."/>
            <person name="Lin M.F."/>
            <person name="Lindblad-Toh K."/>
            <person name="Llopart A."/>
            <person name="Long M."/>
            <person name="Low L."/>
            <person name="Lozovsky E."/>
            <person name="Lu J."/>
            <person name="Luo M."/>
            <person name="Machado C.A."/>
            <person name="Makalowski W."/>
            <person name="Marzo M."/>
            <person name="Matsuda M."/>
            <person name="Matzkin L."/>
            <person name="McAllister B."/>
            <person name="McBride C.S."/>
            <person name="McKernan B."/>
            <person name="McKernan K."/>
            <person name="Mendez-Lago M."/>
            <person name="Minx P."/>
            <person name="Mollenhauer M.U."/>
            <person name="Montooth K."/>
            <person name="Mount S.M."/>
            <person name="Mu X."/>
            <person name="Myers E."/>
            <person name="Negre B."/>
            <person name="Newfeld S."/>
            <person name="Nielsen R."/>
            <person name="Noor M.A."/>
            <person name="O'Grady P."/>
            <person name="Pachter L."/>
            <person name="Papaceit M."/>
            <person name="Parisi M.J."/>
            <person name="Parisi M."/>
            <person name="Parts L."/>
            <person name="Pedersen J.S."/>
            <person name="Pesole G."/>
            <person name="Phillippy A.M."/>
            <person name="Ponting C.P."/>
            <person name="Pop M."/>
            <person name="Porcelli D."/>
            <person name="Powell J.R."/>
            <person name="Prohaska S."/>
            <person name="Pruitt K."/>
            <person name="Puig M."/>
            <person name="Quesneville H."/>
            <person name="Ram K.R."/>
            <person name="Rand D."/>
            <person name="Rasmussen M.D."/>
            <person name="Reed L.K."/>
            <person name="Reenan R."/>
            <person name="Reily A."/>
            <person name="Remington K.A."/>
            <person name="Rieger T.T."/>
            <person name="Ritchie M.G."/>
            <person name="Robin C."/>
            <person name="Rogers Y.H."/>
            <person name="Rohde C."/>
            <person name="Rozas J."/>
            <person name="Rubenfield M.J."/>
            <person name="Ruiz A."/>
            <person name="Russo S."/>
            <person name="Salzberg S.L."/>
            <person name="Sanchez-Gracia A."/>
            <person name="Saranga D.J."/>
            <person name="Sato H."/>
            <person name="Schaeffer S.W."/>
            <person name="Schatz M.C."/>
            <person name="Schlenke T."/>
            <person name="Schwartz R."/>
            <person name="Segarra C."/>
            <person name="Singh R.S."/>
            <person name="Sirot L."/>
            <person name="Sirota M."/>
            <person name="Sisneros N.B."/>
            <person name="Smith C.D."/>
            <person name="Smith T.F."/>
            <person name="Spieth J."/>
            <person name="Stage D.E."/>
            <person name="Stark A."/>
            <person name="Stephan W."/>
            <person name="Strausberg R.L."/>
            <person name="Strempel S."/>
            <person name="Sturgill D."/>
            <person name="Sutton G."/>
            <person name="Sutton G.G."/>
            <person name="Tao W."/>
            <person name="Teichmann S."/>
            <person name="Tobari Y.N."/>
            <person name="Tomimura Y."/>
            <person name="Tsolas J.M."/>
            <person name="Valente V.L."/>
            <person name="Venter E."/>
            <person name="Venter J.C."/>
            <person name="Vicario S."/>
            <person name="Vieira F.G."/>
            <person name="Vilella A.J."/>
            <person name="Villasante A."/>
            <person name="Walenz B."/>
            <person name="Wang J."/>
            <person name="Wasserman M."/>
            <person name="Watts T."/>
            <person name="Wilson D."/>
            <person name="Wilson R.K."/>
            <person name="Wing R.A."/>
            <person name="Wolfner M.F."/>
            <person name="Wong A."/>
            <person name="Wong G.K."/>
            <person name="Wu C.I."/>
            <person name="Wu G."/>
            <person name="Yamamoto D."/>
            <person name="Yang H.P."/>
            <person name="Yang S.P."/>
            <person name="Yorke J.A."/>
            <person name="Yoshida K."/>
            <person name="Zdobnov E."/>
            <person name="Zhang P."/>
            <person name="Zhang Y."/>
            <person name="Zimin A.V."/>
            <person name="Baldwin J."/>
            <person name="Abdouelleil A."/>
            <person name="Abdulkadir J."/>
            <person name="Abebe A."/>
            <person name="Abera B."/>
            <person name="Abreu J."/>
            <person name="Acer S.C."/>
            <person name="Aftuck L."/>
            <person name="Alexander A."/>
            <person name="An P."/>
            <person name="Anderson E."/>
            <person name="Anderson S."/>
            <person name="Arachi H."/>
            <person name="Azer M."/>
            <person name="Bachantsang P."/>
            <person name="Barry A."/>
            <person name="Bayul T."/>
            <person name="Berlin A."/>
            <person name="Bessette D."/>
            <person name="Bloom T."/>
            <person name="Blye J."/>
            <person name="Boguslavskiy L."/>
            <person name="Bonnet C."/>
            <person name="Boukhgalter B."/>
            <person name="Bourzgui I."/>
            <person name="Brown A."/>
            <person name="Cahill P."/>
            <person name="Channer S."/>
            <person name="Cheshatsang Y."/>
            <person name="Chuda L."/>
            <person name="Citroen M."/>
            <person name="Collymore A."/>
            <person name="Cooke P."/>
            <person name="Costello M."/>
            <person name="D'Aco K."/>
            <person name="Daza R."/>
            <person name="De Haan G."/>
            <person name="DeGray S."/>
            <person name="DeMaso C."/>
            <person name="Dhargay N."/>
            <person name="Dooley K."/>
            <person name="Dooley E."/>
            <person name="Doricent M."/>
            <person name="Dorje P."/>
            <person name="Dorjee K."/>
            <person name="Dupes A."/>
            <person name="Elong R."/>
            <person name="Falk J."/>
            <person name="Farina A."/>
            <person name="Faro S."/>
            <person name="Ferguson D."/>
            <person name="Fisher S."/>
            <person name="Foley C.D."/>
            <person name="Franke A."/>
            <person name="Friedrich D."/>
            <person name="Gadbois L."/>
            <person name="Gearin G."/>
            <person name="Gearin C.R."/>
            <person name="Giannoukos G."/>
            <person name="Goode T."/>
            <person name="Graham J."/>
            <person name="Grandbois E."/>
            <person name="Grewal S."/>
            <person name="Gyaltsen K."/>
            <person name="Hafez N."/>
            <person name="Hagos B."/>
            <person name="Hall J."/>
            <person name="Henson C."/>
            <person name="Hollinger A."/>
            <person name="Honan T."/>
            <person name="Huard M.D."/>
            <person name="Hughes L."/>
            <person name="Hurhula B."/>
            <person name="Husby M.E."/>
            <person name="Kamat A."/>
            <person name="Kanga B."/>
            <person name="Kashin S."/>
            <person name="Khazanovich D."/>
            <person name="Kisner P."/>
            <person name="Lance K."/>
            <person name="Lara M."/>
            <person name="Lee W."/>
            <person name="Lennon N."/>
            <person name="Letendre F."/>
            <person name="LeVine R."/>
            <person name="Lipovsky A."/>
            <person name="Liu X."/>
            <person name="Liu J."/>
            <person name="Liu S."/>
            <person name="Lokyitsang T."/>
            <person name="Lokyitsang Y."/>
            <person name="Lubonja R."/>
            <person name="Lui A."/>
            <person name="MacDonald P."/>
            <person name="Magnisalis V."/>
            <person name="Maru K."/>
            <person name="Matthews C."/>
            <person name="McCusker W."/>
            <person name="McDonough S."/>
            <person name="Mehta T."/>
            <person name="Meldrim J."/>
            <person name="Meneus L."/>
            <person name="Mihai O."/>
            <person name="Mihalev A."/>
            <person name="Mihova T."/>
            <person name="Mittelman R."/>
            <person name="Mlenga V."/>
            <person name="Montmayeur A."/>
            <person name="Mulrain L."/>
            <person name="Navidi A."/>
            <person name="Naylor J."/>
            <person name="Negash T."/>
            <person name="Nguyen T."/>
            <person name="Nguyen N."/>
            <person name="Nicol R."/>
            <person name="Norbu C."/>
            <person name="Norbu N."/>
            <person name="Novod N."/>
            <person name="O'Neill B."/>
            <person name="Osman S."/>
            <person name="Markiewicz E."/>
            <person name="Oyono O.L."/>
            <person name="Patti C."/>
            <person name="Phunkhang P."/>
            <person name="Pierre F."/>
            <person name="Priest M."/>
            <person name="Raghuraman S."/>
            <person name="Rege F."/>
            <person name="Reyes R."/>
            <person name="Rise C."/>
            <person name="Rogov P."/>
            <person name="Ross K."/>
            <person name="Ryan E."/>
            <person name="Settipalli S."/>
            <person name="Shea T."/>
            <person name="Sherpa N."/>
            <person name="Shi L."/>
            <person name="Shih D."/>
            <person name="Sparrow T."/>
            <person name="Spaulding J."/>
            <person name="Stalker J."/>
            <person name="Stange-Thomann N."/>
            <person name="Stavropoulos S."/>
            <person name="Stone C."/>
            <person name="Strader C."/>
            <person name="Tesfaye S."/>
            <person name="Thomson T."/>
            <person name="Thoulutsang Y."/>
            <person name="Thoulutsang D."/>
            <person name="Topham K."/>
            <person name="Topping I."/>
            <person name="Tsamla T."/>
            <person name="Vassiliev H."/>
            <person name="Vo A."/>
            <person name="Wangchuk T."/>
            <person name="Wangdi T."/>
            <person name="Weiand M."/>
            <person name="Wilkinson J."/>
            <person name="Wilson A."/>
            <person name="Yadav S."/>
            <person name="Young G."/>
            <person name="Yu Q."/>
            <person name="Zembek L."/>
            <person name="Zhong D."/>
            <person name="Zimmer A."/>
            <person name="Zwirko Z."/>
            <person name="Jaffe D.B."/>
            <person name="Alvarez P."/>
            <person name="Brockman W."/>
            <person name="Butler J."/>
            <person name="Chin C."/>
            <person name="Gnerre S."/>
            <person name="Grabherr M."/>
            <person name="Kleber M."/>
            <person name="Mauceli E."/>
            <person name="MacCallum I."/>
        </authorList>
    </citation>
    <scope>NUCLEOTIDE SEQUENCE [LARGE SCALE GENOMIC DNA]</scope>
    <source>
        <strain evidence="3">MSH-3 / Tucson 14011-0111.49</strain>
    </source>
</reference>
<accession>B4H2E0</accession>
<gene>
    <name evidence="2" type="primary">Dper\GL26806</name>
    <name evidence="2" type="ORF">Dper_GL26806</name>
</gene>
<keyword evidence="3" id="KW-1185">Reference proteome</keyword>
<dbReference type="HOGENOM" id="CLU_1847237_0_0_1"/>
<dbReference type="EMBL" id="CH479204">
    <property type="protein sequence ID" value="EDW30507.1"/>
    <property type="molecule type" value="Genomic_DNA"/>
</dbReference>
<evidence type="ECO:0000256" key="1">
    <source>
        <dbReference type="SAM" id="MobiDB-lite"/>
    </source>
</evidence>
<name>B4H2E0_DROPE</name>
<proteinExistence type="predicted"/>
<feature type="compositionally biased region" description="Low complexity" evidence="1">
    <location>
        <begin position="123"/>
        <end position="154"/>
    </location>
</feature>
<dbReference type="AlphaFoldDB" id="B4H2E0"/>
<feature type="compositionally biased region" description="Low complexity" evidence="1">
    <location>
        <begin position="93"/>
        <end position="115"/>
    </location>
</feature>
<sequence length="154" mass="18072">MLEKLRELLNAKLEPEPTMWQKICKYFRRAEPNYPEYRHEFYVKRVGIVTAMVLSFVQFLMDNASHIVVLYFLIKFIIRLAKAFFTRPPIPRIPGQQPERQQPEGQQPEGQYPEGQHPERQQPEGQQAGEQQSEGQQPERQQPDGQQAGEQQPE</sequence>
<dbReference type="Proteomes" id="UP000008744">
    <property type="component" value="Unassembled WGS sequence"/>
</dbReference>
<evidence type="ECO:0000313" key="3">
    <source>
        <dbReference type="Proteomes" id="UP000008744"/>
    </source>
</evidence>